<evidence type="ECO:0000313" key="5">
    <source>
        <dbReference type="Proteomes" id="UP001152607"/>
    </source>
</evidence>
<evidence type="ECO:0000256" key="2">
    <source>
        <dbReference type="SAM" id="Phobius"/>
    </source>
</evidence>
<dbReference type="OrthoDB" id="2163411at2759"/>
<dbReference type="InterPro" id="IPR036028">
    <property type="entry name" value="SH3-like_dom_sf"/>
</dbReference>
<name>A0A9W4U3K8_9PLEO</name>
<reference evidence="4" key="1">
    <citation type="submission" date="2023-01" db="EMBL/GenBank/DDBJ databases">
        <authorList>
            <person name="Van Ghelder C."/>
            <person name="Rancurel C."/>
        </authorList>
    </citation>
    <scope>NUCLEOTIDE SEQUENCE</scope>
    <source>
        <strain evidence="4">CNCM I-4278</strain>
    </source>
</reference>
<evidence type="ECO:0008006" key="6">
    <source>
        <dbReference type="Google" id="ProtNLM"/>
    </source>
</evidence>
<feature type="region of interest" description="Disordered" evidence="1">
    <location>
        <begin position="255"/>
        <end position="276"/>
    </location>
</feature>
<feature type="chain" id="PRO_5040926558" description="SH3 domain-containing protein" evidence="3">
    <location>
        <begin position="44"/>
        <end position="579"/>
    </location>
</feature>
<keyword evidence="2" id="KW-0812">Transmembrane</keyword>
<feature type="signal peptide" evidence="3">
    <location>
        <begin position="1"/>
        <end position="43"/>
    </location>
</feature>
<dbReference type="Gene3D" id="2.30.30.40">
    <property type="entry name" value="SH3 Domains"/>
    <property type="match status" value="1"/>
</dbReference>
<feature type="region of interest" description="Disordered" evidence="1">
    <location>
        <begin position="359"/>
        <end position="380"/>
    </location>
</feature>
<feature type="region of interest" description="Disordered" evidence="1">
    <location>
        <begin position="398"/>
        <end position="444"/>
    </location>
</feature>
<keyword evidence="2" id="KW-0472">Membrane</keyword>
<protein>
    <recommendedName>
        <fullName evidence="6">SH3 domain-containing protein</fullName>
    </recommendedName>
</protein>
<accession>A0A9W4U3K8</accession>
<evidence type="ECO:0000256" key="3">
    <source>
        <dbReference type="SAM" id="SignalP"/>
    </source>
</evidence>
<dbReference type="CDD" id="cd12087">
    <property type="entry name" value="TM_EGFR-like"/>
    <property type="match status" value="1"/>
</dbReference>
<feature type="region of interest" description="Disordered" evidence="1">
    <location>
        <begin position="1"/>
        <end position="20"/>
    </location>
</feature>
<evidence type="ECO:0000256" key="1">
    <source>
        <dbReference type="SAM" id="MobiDB-lite"/>
    </source>
</evidence>
<organism evidence="4 5">
    <name type="scientific">Periconia digitata</name>
    <dbReference type="NCBI Taxonomy" id="1303443"/>
    <lineage>
        <taxon>Eukaryota</taxon>
        <taxon>Fungi</taxon>
        <taxon>Dikarya</taxon>
        <taxon>Ascomycota</taxon>
        <taxon>Pezizomycotina</taxon>
        <taxon>Dothideomycetes</taxon>
        <taxon>Pleosporomycetidae</taxon>
        <taxon>Pleosporales</taxon>
        <taxon>Massarineae</taxon>
        <taxon>Periconiaceae</taxon>
        <taxon>Periconia</taxon>
    </lineage>
</organism>
<feature type="transmembrane region" description="Helical" evidence="2">
    <location>
        <begin position="283"/>
        <end position="309"/>
    </location>
</feature>
<evidence type="ECO:0000313" key="4">
    <source>
        <dbReference type="EMBL" id="CAI6245532.1"/>
    </source>
</evidence>
<keyword evidence="2" id="KW-1133">Transmembrane helix</keyword>
<comment type="caution">
    <text evidence="4">The sequence shown here is derived from an EMBL/GenBank/DDBJ whole genome shotgun (WGS) entry which is preliminary data.</text>
</comment>
<keyword evidence="5" id="KW-1185">Reference proteome</keyword>
<feature type="region of interest" description="Disordered" evidence="1">
    <location>
        <begin position="518"/>
        <end position="539"/>
    </location>
</feature>
<dbReference type="EMBL" id="CAOQHR010000001">
    <property type="protein sequence ID" value="CAI6245532.1"/>
    <property type="molecule type" value="Genomic_DNA"/>
</dbReference>
<sequence>MQHPFAPSPRRSHHNNNNTKANKKSISALALALLAASVPAAAAQSCISLQDSTACPAFRNASISTSLSGDFSFLSFVSDVASFDNRLRDYVSTTYVRLKYQEIIGCSSVNLTNTTQTYARYTTSFLCNSIVQASIKPCSLSSEQSEPLCADSCAQFALSEQHIASTPSICGNPGPNANDQIRADLSRCQLPTQVLSSGCIMAAQNEKEECGFGPNLGGLCSYCALSSPNSTDSCCVNSNVNSRCEGVQLPATSSMPPLFSPTGSPSSSSSASPQPSSGLSAGAIAGIVIGSLIGAALILGAIIMGCIYIRRRRQGHQGGLLNTPSPTRQTMVAAPMTYAADGHHSPAMPLPGARVARMSALEGSNSSQHPSSPAIGGLATYRDSSDVYDTPVSRRNQLGADLPKREGSLSSHSQLGFGGARSGYTSPLSGSDPDRNFSSPDGVASGVSEQLQFFKDYYSQDDIHPNDAVATLWAYQPRANDEFELERGDMLKIVGIWDDGWATGIKLSETAEEWEARRAVQRDSGVSNGSRKSKTESDSDIKAFPLVCVCLPQHWRRTIDGDSTEMGGGSRGDRPPPSP</sequence>
<feature type="compositionally biased region" description="Low complexity" evidence="1">
    <location>
        <begin position="256"/>
        <end position="276"/>
    </location>
</feature>
<dbReference type="Proteomes" id="UP001152607">
    <property type="component" value="Unassembled WGS sequence"/>
</dbReference>
<dbReference type="PANTHER" id="PTHR16861">
    <property type="entry name" value="GLYCOPROTEIN 38"/>
    <property type="match status" value="1"/>
</dbReference>
<keyword evidence="3" id="KW-0732">Signal</keyword>
<dbReference type="PANTHER" id="PTHR16861:SF4">
    <property type="entry name" value="SH3 DOMAIN PROTEIN (AFU_ORTHOLOGUE AFUA_1G13610)"/>
    <property type="match status" value="1"/>
</dbReference>
<dbReference type="SUPFAM" id="SSF50044">
    <property type="entry name" value="SH3-domain"/>
    <property type="match status" value="1"/>
</dbReference>
<proteinExistence type="predicted"/>
<feature type="region of interest" description="Disordered" evidence="1">
    <location>
        <begin position="559"/>
        <end position="579"/>
    </location>
</feature>
<dbReference type="AlphaFoldDB" id="A0A9W4U3K8"/>
<gene>
    <name evidence="4" type="ORF">PDIGIT_LOCUS758</name>
</gene>
<feature type="compositionally biased region" description="Polar residues" evidence="1">
    <location>
        <begin position="362"/>
        <end position="371"/>
    </location>
</feature>